<evidence type="ECO:0000256" key="1">
    <source>
        <dbReference type="ARBA" id="ARBA00009865"/>
    </source>
</evidence>
<dbReference type="PANTHER" id="PTHR22925">
    <property type="entry name" value="GLYCOSYL HYDROLASE 43 FAMILY MEMBER"/>
    <property type="match status" value="1"/>
</dbReference>
<organism evidence="7 8">
    <name type="scientific">Diaporthe eres</name>
    <name type="common">Phomopsis oblonga</name>
    <dbReference type="NCBI Taxonomy" id="83184"/>
    <lineage>
        <taxon>Eukaryota</taxon>
        <taxon>Fungi</taxon>
        <taxon>Dikarya</taxon>
        <taxon>Ascomycota</taxon>
        <taxon>Pezizomycotina</taxon>
        <taxon>Sordariomycetes</taxon>
        <taxon>Sordariomycetidae</taxon>
        <taxon>Diaporthales</taxon>
        <taxon>Diaporthaceae</taxon>
        <taxon>Diaporthe</taxon>
        <taxon>Diaporthe eres species complex</taxon>
    </lineage>
</organism>
<dbReference type="CDD" id="cd18821">
    <property type="entry name" value="GH43_Pc3Gal43A-like"/>
    <property type="match status" value="1"/>
</dbReference>
<dbReference type="SUPFAM" id="SSF49785">
    <property type="entry name" value="Galactose-binding domain-like"/>
    <property type="match status" value="1"/>
</dbReference>
<gene>
    <name evidence="7" type="ORF">SLS63_010846</name>
</gene>
<dbReference type="Pfam" id="PF22704">
    <property type="entry name" value="CBM13-like"/>
    <property type="match status" value="1"/>
</dbReference>
<protein>
    <recommendedName>
        <fullName evidence="6">Alpha-galactosidase CBM13 domain-containing protein</fullName>
    </recommendedName>
</protein>
<keyword evidence="2 4" id="KW-0378">Hydrolase</keyword>
<evidence type="ECO:0000256" key="5">
    <source>
        <dbReference type="SAM" id="SignalP"/>
    </source>
</evidence>
<sequence>MVNLLRSVSLLLSAGAAYASLQIVPGATVTGTNTGAHVQAHGAGVIEVDGTYYLIGEDKTTGSAFQNINCYSSKDLVSWTYVGALLSRTASGDLGPNRVVERPKVIYNSSTRKYVMYLHIDDSSYGEAKVGVATSTGDSVCGSYNYIGSWRPLGFQSRDIGLYQDDDGKAYLLTEDVSLVLLLIVALIFLCRDVILTSALSQRANGLRIDALTSDYLNVSSAVYTFGSYEAPAIVKKNGYYFLFASKLTGWNANDNVYTYSTSLSSGWSAWATFATAGSNTYTSQTNYVLPVSDSLTMYMGDRWVSTNLMTSTYVWLPLTFSGTKVTMANQVNWIPNVANGGAWTVGPSESQPEGEAATLTNGAKTVTCSGCSGGSAAGYIGGSTGGTVTFNGVVSSAATTSTIRVKYQNGDSSQRYATVSCNGVSQKVAFLPTASGNGTPGSSVVNCALRSGSDNVVVISQTDGTYGPDVDRIMVPAS</sequence>
<evidence type="ECO:0000259" key="6">
    <source>
        <dbReference type="Pfam" id="PF22704"/>
    </source>
</evidence>
<comment type="similarity">
    <text evidence="1 4">Belongs to the glycosyl hydrolase 43 family.</text>
</comment>
<evidence type="ECO:0000313" key="7">
    <source>
        <dbReference type="EMBL" id="KAK7716946.1"/>
    </source>
</evidence>
<dbReference type="InterPro" id="IPR006710">
    <property type="entry name" value="Glyco_hydro_43"/>
</dbReference>
<dbReference type="InterPro" id="IPR023296">
    <property type="entry name" value="Glyco_hydro_beta-prop_sf"/>
</dbReference>
<name>A0ABR1NVS5_DIAER</name>
<keyword evidence="3 4" id="KW-0326">Glycosidase</keyword>
<dbReference type="InterPro" id="IPR055240">
    <property type="entry name" value="CBM13-like"/>
</dbReference>
<dbReference type="Pfam" id="PF04616">
    <property type="entry name" value="Glyco_hydro_43"/>
    <property type="match status" value="1"/>
</dbReference>
<dbReference type="Gene3D" id="2.115.10.20">
    <property type="entry name" value="Glycosyl hydrolase domain, family 43"/>
    <property type="match status" value="1"/>
</dbReference>
<keyword evidence="8" id="KW-1185">Reference proteome</keyword>
<keyword evidence="5" id="KW-0732">Signal</keyword>
<dbReference type="CDD" id="cd04081">
    <property type="entry name" value="CBM35_galactosidase-like"/>
    <property type="match status" value="1"/>
</dbReference>
<dbReference type="EMBL" id="JAKNSF020000095">
    <property type="protein sequence ID" value="KAK7716946.1"/>
    <property type="molecule type" value="Genomic_DNA"/>
</dbReference>
<dbReference type="InterPro" id="IPR008979">
    <property type="entry name" value="Galactose-bd-like_sf"/>
</dbReference>
<dbReference type="Gene3D" id="2.60.120.260">
    <property type="entry name" value="Galactose-binding domain-like"/>
    <property type="match status" value="1"/>
</dbReference>
<feature type="signal peptide" evidence="5">
    <location>
        <begin position="1"/>
        <end position="19"/>
    </location>
</feature>
<accession>A0ABR1NVS5</accession>
<dbReference type="PANTHER" id="PTHR22925:SF3">
    <property type="entry name" value="GLYCOSYL HYDROLASE FAMILY PROTEIN 43"/>
    <property type="match status" value="1"/>
</dbReference>
<feature type="chain" id="PRO_5046892254" description="Alpha-galactosidase CBM13 domain-containing protein" evidence="5">
    <location>
        <begin position="20"/>
        <end position="479"/>
    </location>
</feature>
<evidence type="ECO:0000313" key="8">
    <source>
        <dbReference type="Proteomes" id="UP001430848"/>
    </source>
</evidence>
<dbReference type="SUPFAM" id="SSF75005">
    <property type="entry name" value="Arabinanase/levansucrase/invertase"/>
    <property type="match status" value="1"/>
</dbReference>
<evidence type="ECO:0000256" key="4">
    <source>
        <dbReference type="RuleBase" id="RU361187"/>
    </source>
</evidence>
<proteinExistence type="inferred from homology"/>
<reference evidence="7 8" key="1">
    <citation type="submission" date="2024-02" db="EMBL/GenBank/DDBJ databases">
        <title>De novo assembly and annotation of 12 fungi associated with fruit tree decline syndrome in Ontario, Canada.</title>
        <authorList>
            <person name="Sulman M."/>
            <person name="Ellouze W."/>
            <person name="Ilyukhin E."/>
        </authorList>
    </citation>
    <scope>NUCLEOTIDE SEQUENCE [LARGE SCALE GENOMIC DNA]</scope>
    <source>
        <strain evidence="7 8">M169</strain>
    </source>
</reference>
<feature type="domain" description="Alpha-galactosidase CBM13" evidence="6">
    <location>
        <begin position="388"/>
        <end position="474"/>
    </location>
</feature>
<evidence type="ECO:0000256" key="2">
    <source>
        <dbReference type="ARBA" id="ARBA00022801"/>
    </source>
</evidence>
<comment type="caution">
    <text evidence="7">The sequence shown here is derived from an EMBL/GenBank/DDBJ whole genome shotgun (WGS) entry which is preliminary data.</text>
</comment>
<evidence type="ECO:0000256" key="3">
    <source>
        <dbReference type="ARBA" id="ARBA00023295"/>
    </source>
</evidence>
<dbReference type="Proteomes" id="UP001430848">
    <property type="component" value="Unassembled WGS sequence"/>
</dbReference>